<organism evidence="1 2">
    <name type="scientific">Paenibacillus violae</name>
    <dbReference type="NCBI Taxonomy" id="3077234"/>
    <lineage>
        <taxon>Bacteria</taxon>
        <taxon>Bacillati</taxon>
        <taxon>Bacillota</taxon>
        <taxon>Bacilli</taxon>
        <taxon>Bacillales</taxon>
        <taxon>Paenibacillaceae</taxon>
        <taxon>Paenibacillus</taxon>
    </lineage>
</organism>
<keyword evidence="2" id="KW-1185">Reference proteome</keyword>
<dbReference type="NCBIfam" id="TIGR02898">
    <property type="entry name" value="spore_YhcN_YlaJ"/>
    <property type="match status" value="1"/>
</dbReference>
<dbReference type="InterPro" id="IPR019076">
    <property type="entry name" value="Spore_lipoprot_YhcN/YlaJ-like"/>
</dbReference>
<sequence>MMLTIQRKIQGATLLIVSCMVIATGCTYNAKNQVRQQGVPQGTVAPIRQNQYQPSAGDNRIQIAKQAADKITQVPGVKSANVLVTNRNAYVAAVVNTPQTELTKDLENQIAQQVKATDANIQNVYVSSNPEFVDRVNSYITDVGQGRPASGFVEQFSEMVRRIFPSAR</sequence>
<dbReference type="PROSITE" id="PS51257">
    <property type="entry name" value="PROKAR_LIPOPROTEIN"/>
    <property type="match status" value="1"/>
</dbReference>
<reference evidence="1 2" key="1">
    <citation type="submission" date="2023-10" db="EMBL/GenBank/DDBJ databases">
        <title>Paenibacillus strain PFR10 Genome sequencing and assembly.</title>
        <authorList>
            <person name="Kim I."/>
        </authorList>
    </citation>
    <scope>NUCLEOTIDE SEQUENCE [LARGE SCALE GENOMIC DNA]</scope>
    <source>
        <strain evidence="1 2">PFR10</strain>
    </source>
</reference>
<keyword evidence="1" id="KW-0449">Lipoprotein</keyword>
<dbReference type="InterPro" id="IPR014247">
    <property type="entry name" value="Spore_lipoprot_YhcN/YlaJ"/>
</dbReference>
<name>A0ABU3RMG3_9BACL</name>
<dbReference type="EMBL" id="JAWCUD010000013">
    <property type="protein sequence ID" value="MDU0205379.1"/>
    <property type="molecule type" value="Genomic_DNA"/>
</dbReference>
<proteinExistence type="predicted"/>
<evidence type="ECO:0000313" key="1">
    <source>
        <dbReference type="EMBL" id="MDU0205379.1"/>
    </source>
</evidence>
<protein>
    <submittedName>
        <fullName evidence="1">YhcN/YlaJ family sporulation lipoprotein</fullName>
    </submittedName>
</protein>
<gene>
    <name evidence="1" type="ORF">RQP52_30325</name>
</gene>
<dbReference type="RefSeq" id="WP_315955287.1">
    <property type="nucleotide sequence ID" value="NZ_JAWCUD010000013.1"/>
</dbReference>
<comment type="caution">
    <text evidence="1">The sequence shown here is derived from an EMBL/GenBank/DDBJ whole genome shotgun (WGS) entry which is preliminary data.</text>
</comment>
<dbReference type="Proteomes" id="UP001260980">
    <property type="component" value="Unassembled WGS sequence"/>
</dbReference>
<accession>A0ABU3RMG3</accession>
<evidence type="ECO:0000313" key="2">
    <source>
        <dbReference type="Proteomes" id="UP001260980"/>
    </source>
</evidence>
<dbReference type="Pfam" id="PF09580">
    <property type="entry name" value="Spore_YhcN_YlaJ"/>
    <property type="match status" value="1"/>
</dbReference>